<keyword evidence="3" id="KW-0970">Cilium biogenesis/degradation</keyword>
<dbReference type="Pfam" id="PF07162">
    <property type="entry name" value="B9-C2"/>
    <property type="match status" value="1"/>
</dbReference>
<keyword evidence="2" id="KW-0963">Cytoplasm</keyword>
<evidence type="ECO:0000256" key="5">
    <source>
        <dbReference type="ARBA" id="ARBA00023273"/>
    </source>
</evidence>
<comment type="caution">
    <text evidence="7">The sequence shown here is derived from an EMBL/GenBank/DDBJ whole genome shotgun (WGS) entry which is preliminary data.</text>
</comment>
<dbReference type="GO" id="GO:0060271">
    <property type="term" value="P:cilium assembly"/>
    <property type="evidence" value="ECO:0007669"/>
    <property type="project" value="TreeGrafter"/>
</dbReference>
<keyword evidence="5" id="KW-0966">Cell projection</keyword>
<evidence type="ECO:0000256" key="6">
    <source>
        <dbReference type="SAM" id="MobiDB-lite"/>
    </source>
</evidence>
<dbReference type="GO" id="GO:0036038">
    <property type="term" value="C:MKS complex"/>
    <property type="evidence" value="ECO:0007669"/>
    <property type="project" value="TreeGrafter"/>
</dbReference>
<dbReference type="InterPro" id="IPR010796">
    <property type="entry name" value="C2_B9-type_dom"/>
</dbReference>
<feature type="compositionally biased region" description="Basic residues" evidence="6">
    <location>
        <begin position="112"/>
        <end position="122"/>
    </location>
</feature>
<sequence>MINLLPKHSGIYFVKDNINNLQFKIHFRSINTLLKLPKYNVPTENNNNELFASKRTIENSPTDDDKIVLLKWQQKVFSATECELYSDMKNCTNDQQKRYHNEILKQKDKDKKQTKKKRQRKQPKTEVVETTAMGNFIFTYVHEDNFSPHNEQVHKFSGQMKEVEEQPFEQMFVYAALKPDTQLAVLRWFKQDRLLYIYPDFTASQDEPYFIEINSDYRHLYSYGIEDISPKAIAPPNEQEQFLYLPELSTHWRIEDELVTKFDMPPKRTQRCAIIFTINDVSGFEYDNVHVHYRIQLPENTILEEGLLDATTHTASNWNSNTTQHIGLTWQITLLCEEQFDPSHNLRIFFEVISIDSWERERIEGFSHYNLNLLQPFNSTVKLTCIRPVESFLESINRYFIGGRRKFDYERFVCELSENEVTGGTSNFHCRYGGHMQNSGQLSLTCQMLTQRNCELLNPCLSRSSGMTLDDIMMAYKEARRRLEAVALK</sequence>
<evidence type="ECO:0000256" key="2">
    <source>
        <dbReference type="ARBA" id="ARBA00022490"/>
    </source>
</evidence>
<protein>
    <recommendedName>
        <fullName evidence="9">Meckel syndrome type 1 protein</fullName>
    </recommendedName>
</protein>
<dbReference type="PANTHER" id="PTHR12968:SF4">
    <property type="entry name" value="TECTONIC-LIKE COMPLEX MEMBER MKS1"/>
    <property type="match status" value="1"/>
</dbReference>
<dbReference type="AlphaFoldDB" id="A0A0L0C437"/>
<evidence type="ECO:0000256" key="4">
    <source>
        <dbReference type="ARBA" id="ARBA00023212"/>
    </source>
</evidence>
<evidence type="ECO:0000313" key="7">
    <source>
        <dbReference type="EMBL" id="KNC27045.1"/>
    </source>
</evidence>
<feature type="compositionally biased region" description="Basic and acidic residues" evidence="6">
    <location>
        <begin position="102"/>
        <end position="111"/>
    </location>
</feature>
<dbReference type="Proteomes" id="UP000037069">
    <property type="component" value="Unassembled WGS sequence"/>
</dbReference>
<reference evidence="7 8" key="1">
    <citation type="journal article" date="2015" name="Nat. Commun.">
        <title>Lucilia cuprina genome unlocks parasitic fly biology to underpin future interventions.</title>
        <authorList>
            <person name="Anstead C.A."/>
            <person name="Korhonen P.K."/>
            <person name="Young N.D."/>
            <person name="Hall R.S."/>
            <person name="Jex A.R."/>
            <person name="Murali S.C."/>
            <person name="Hughes D.S."/>
            <person name="Lee S.F."/>
            <person name="Perry T."/>
            <person name="Stroehlein A.J."/>
            <person name="Ansell B.R."/>
            <person name="Breugelmans B."/>
            <person name="Hofmann A."/>
            <person name="Qu J."/>
            <person name="Dugan S."/>
            <person name="Lee S.L."/>
            <person name="Chao H."/>
            <person name="Dinh H."/>
            <person name="Han Y."/>
            <person name="Doddapaneni H.V."/>
            <person name="Worley K.C."/>
            <person name="Muzny D.M."/>
            <person name="Ioannidis P."/>
            <person name="Waterhouse R.M."/>
            <person name="Zdobnov E.M."/>
            <person name="James P.J."/>
            <person name="Bagnall N.H."/>
            <person name="Kotze A.C."/>
            <person name="Gibbs R.A."/>
            <person name="Richards S."/>
            <person name="Batterham P."/>
            <person name="Gasser R.B."/>
        </authorList>
    </citation>
    <scope>NUCLEOTIDE SEQUENCE [LARGE SCALE GENOMIC DNA]</scope>
    <source>
        <strain evidence="7 8">LS</strain>
        <tissue evidence="7">Full body</tissue>
    </source>
</reference>
<dbReference type="OMA" id="FTYVDHD"/>
<comment type="subcellular location">
    <subcellularLocation>
        <location evidence="1">Cytoplasm</location>
        <location evidence="1">Cytoskeleton</location>
        <location evidence="1">Cilium basal body</location>
    </subcellularLocation>
</comment>
<accession>A0A0L0C437</accession>
<name>A0A0L0C437_LUCCU</name>
<keyword evidence="4" id="KW-0206">Cytoskeleton</keyword>
<evidence type="ECO:0008006" key="9">
    <source>
        <dbReference type="Google" id="ProtNLM"/>
    </source>
</evidence>
<organism evidence="7 8">
    <name type="scientific">Lucilia cuprina</name>
    <name type="common">Green bottle fly</name>
    <name type="synonym">Australian sheep blowfly</name>
    <dbReference type="NCBI Taxonomy" id="7375"/>
    <lineage>
        <taxon>Eukaryota</taxon>
        <taxon>Metazoa</taxon>
        <taxon>Ecdysozoa</taxon>
        <taxon>Arthropoda</taxon>
        <taxon>Hexapoda</taxon>
        <taxon>Insecta</taxon>
        <taxon>Pterygota</taxon>
        <taxon>Neoptera</taxon>
        <taxon>Endopterygota</taxon>
        <taxon>Diptera</taxon>
        <taxon>Brachycera</taxon>
        <taxon>Muscomorpha</taxon>
        <taxon>Oestroidea</taxon>
        <taxon>Calliphoridae</taxon>
        <taxon>Luciliinae</taxon>
        <taxon>Lucilia</taxon>
    </lineage>
</organism>
<evidence type="ECO:0000256" key="1">
    <source>
        <dbReference type="ARBA" id="ARBA00004120"/>
    </source>
</evidence>
<dbReference type="EMBL" id="JRES01000940">
    <property type="protein sequence ID" value="KNC27045.1"/>
    <property type="molecule type" value="Genomic_DNA"/>
</dbReference>
<dbReference type="OrthoDB" id="10263520at2759"/>
<feature type="region of interest" description="Disordered" evidence="6">
    <location>
        <begin position="102"/>
        <end position="126"/>
    </location>
</feature>
<evidence type="ECO:0000313" key="8">
    <source>
        <dbReference type="Proteomes" id="UP000037069"/>
    </source>
</evidence>
<dbReference type="PANTHER" id="PTHR12968">
    <property type="entry name" value="B9 DOMAIN-CONTAINING"/>
    <property type="match status" value="1"/>
</dbReference>
<evidence type="ECO:0000256" key="3">
    <source>
        <dbReference type="ARBA" id="ARBA00022794"/>
    </source>
</evidence>
<dbReference type="PROSITE" id="PS51381">
    <property type="entry name" value="C2_B9"/>
    <property type="match status" value="1"/>
</dbReference>
<dbReference type="STRING" id="7375.A0A0L0C437"/>
<keyword evidence="8" id="KW-1185">Reference proteome</keyword>
<proteinExistence type="predicted"/>
<gene>
    <name evidence="7" type="ORF">FF38_02295</name>
</gene>